<evidence type="ECO:0000256" key="1">
    <source>
        <dbReference type="ARBA" id="ARBA00022801"/>
    </source>
</evidence>
<evidence type="ECO:0000313" key="4">
    <source>
        <dbReference type="EMBL" id="RGB80283.1"/>
    </source>
</evidence>
<name>A0A3E2TP81_9FIRM</name>
<accession>A0A3E2TP81</accession>
<dbReference type="InterPro" id="IPR026875">
    <property type="entry name" value="PHydrolase_assoc_dom"/>
</dbReference>
<dbReference type="InterPro" id="IPR023023">
    <property type="entry name" value="dNTPase_2"/>
</dbReference>
<gene>
    <name evidence="4" type="ORF">DW070_06990</name>
</gene>
<dbReference type="InterPro" id="IPR006674">
    <property type="entry name" value="HD_domain"/>
</dbReference>
<comment type="similarity">
    <text evidence="2">Belongs to the dGTPase family. Type 2 subfamily.</text>
</comment>
<dbReference type="GO" id="GO:0016793">
    <property type="term" value="F:triphosphoric monoester hydrolase activity"/>
    <property type="evidence" value="ECO:0007669"/>
    <property type="project" value="InterPro"/>
</dbReference>
<dbReference type="SUPFAM" id="SSF109604">
    <property type="entry name" value="HD-domain/PDEase-like"/>
    <property type="match status" value="1"/>
</dbReference>
<dbReference type="NCBIfam" id="NF002327">
    <property type="entry name" value="PRK01286.1-2"/>
    <property type="match status" value="1"/>
</dbReference>
<dbReference type="InterPro" id="IPR051094">
    <property type="entry name" value="Diverse_Catalytic_Enzymes"/>
</dbReference>
<dbReference type="SMART" id="SM00471">
    <property type="entry name" value="HDc"/>
    <property type="match status" value="1"/>
</dbReference>
<protein>
    <recommendedName>
        <fullName evidence="2">Deoxyguanosinetriphosphate triphosphohydrolase-like protein</fullName>
    </recommendedName>
</protein>
<reference evidence="4 5" key="1">
    <citation type="submission" date="2018-08" db="EMBL/GenBank/DDBJ databases">
        <title>A genome reference for cultivated species of the human gut microbiota.</title>
        <authorList>
            <person name="Zou Y."/>
            <person name="Xue W."/>
            <person name="Luo G."/>
        </authorList>
    </citation>
    <scope>NUCLEOTIDE SEQUENCE [LARGE SCALE GENOMIC DNA]</scope>
    <source>
        <strain evidence="4 5">AF45-17</strain>
    </source>
</reference>
<organism evidence="4 5">
    <name type="scientific">Coprococcus catus</name>
    <dbReference type="NCBI Taxonomy" id="116085"/>
    <lineage>
        <taxon>Bacteria</taxon>
        <taxon>Bacillati</taxon>
        <taxon>Bacillota</taxon>
        <taxon>Clostridia</taxon>
        <taxon>Lachnospirales</taxon>
        <taxon>Lachnospiraceae</taxon>
        <taxon>Coprococcus</taxon>
    </lineage>
</organism>
<evidence type="ECO:0000313" key="5">
    <source>
        <dbReference type="Proteomes" id="UP000260773"/>
    </source>
</evidence>
<dbReference type="InterPro" id="IPR006261">
    <property type="entry name" value="dGTPase"/>
</dbReference>
<comment type="caution">
    <text evidence="4">The sequence shown here is derived from an EMBL/GenBank/DDBJ whole genome shotgun (WGS) entry which is preliminary data.</text>
</comment>
<dbReference type="PROSITE" id="PS51831">
    <property type="entry name" value="HD"/>
    <property type="match status" value="1"/>
</dbReference>
<keyword evidence="1 2" id="KW-0378">Hydrolase</keyword>
<dbReference type="Proteomes" id="UP000260773">
    <property type="component" value="Unassembled WGS sequence"/>
</dbReference>
<proteinExistence type="inferred from homology"/>
<dbReference type="Gene3D" id="1.10.3210.10">
    <property type="entry name" value="Hypothetical protein af1432"/>
    <property type="match status" value="1"/>
</dbReference>
<evidence type="ECO:0000259" key="3">
    <source>
        <dbReference type="PROSITE" id="PS51831"/>
    </source>
</evidence>
<dbReference type="NCBIfam" id="TIGR01353">
    <property type="entry name" value="dGTP_triPase"/>
    <property type="match status" value="1"/>
</dbReference>
<dbReference type="CDD" id="cd00077">
    <property type="entry name" value="HDc"/>
    <property type="match status" value="1"/>
</dbReference>
<sequence length="336" mass="39612">MNIREEREAWERAYLSPYASRSSETRGRDREEQKCDIRPEYQRDRDRILHSKAFRRMKHKTQVFFAPRGDHYRTRLTHTLEVSQTARTIARALRLNEDLTEAIALGHDLGHAPFGHAGEAVLNEICPEGFKHYIQSVRVVEVLEKNGQGLNLTKEVRDGMMNHSTSRMPKTLEGKIVRLSDKIAYINHDIDDAIRGRIITEEELPDRYTDVLGHDSKERLNTLIHDVIDNSMDQPDILMSSHVEEAMLGMRRYMFDHVYTNPKAKNQETKAQNLLRELYEYYMKYTEQMPEEYRRLITDGRCSRERAVCDYLSGMTDQYTIETYEELYIPKAWKIY</sequence>
<dbReference type="EMBL" id="QVEP01000012">
    <property type="protein sequence ID" value="RGB80283.1"/>
    <property type="molecule type" value="Genomic_DNA"/>
</dbReference>
<dbReference type="HAMAP" id="MF_01212">
    <property type="entry name" value="dGTPase_type2"/>
    <property type="match status" value="1"/>
</dbReference>
<dbReference type="Pfam" id="PF01966">
    <property type="entry name" value="HD"/>
    <property type="match status" value="1"/>
</dbReference>
<dbReference type="Pfam" id="PF13286">
    <property type="entry name" value="HD_assoc"/>
    <property type="match status" value="1"/>
</dbReference>
<dbReference type="AlphaFoldDB" id="A0A3E2TP81"/>
<dbReference type="InterPro" id="IPR003607">
    <property type="entry name" value="HD/PDEase_dom"/>
</dbReference>
<feature type="domain" description="HD" evidence="3">
    <location>
        <begin position="75"/>
        <end position="186"/>
    </location>
</feature>
<evidence type="ECO:0000256" key="2">
    <source>
        <dbReference type="HAMAP-Rule" id="MF_01212"/>
    </source>
</evidence>
<dbReference type="PANTHER" id="PTHR35795:SF1">
    <property type="entry name" value="BIS(5'-NUCLEOSYL)-TETRAPHOSPHATASE, SYMMETRICAL"/>
    <property type="match status" value="1"/>
</dbReference>
<dbReference type="PANTHER" id="PTHR35795">
    <property type="entry name" value="SLR1885 PROTEIN"/>
    <property type="match status" value="1"/>
</dbReference>